<dbReference type="Pfam" id="PF04984">
    <property type="entry name" value="Phage_sheath_1"/>
    <property type="match status" value="1"/>
</dbReference>
<proteinExistence type="inferred from homology"/>
<protein>
    <recommendedName>
        <fullName evidence="6">Phage tail sheath family protein</fullName>
    </recommendedName>
</protein>
<dbReference type="EMBL" id="FODO01000023">
    <property type="protein sequence ID" value="SEO88600.1"/>
    <property type="molecule type" value="Genomic_DNA"/>
</dbReference>
<keyword evidence="5" id="KW-1185">Reference proteome</keyword>
<gene>
    <name evidence="4" type="ORF">SAMN05216333_12348</name>
</gene>
<dbReference type="InterPro" id="IPR035089">
    <property type="entry name" value="Phage_sheath_subtilisin"/>
</dbReference>
<evidence type="ECO:0000256" key="1">
    <source>
        <dbReference type="ARBA" id="ARBA00008005"/>
    </source>
</evidence>
<reference evidence="5" key="1">
    <citation type="submission" date="2016-10" db="EMBL/GenBank/DDBJ databases">
        <authorList>
            <person name="Varghese N."/>
            <person name="Submissions S."/>
        </authorList>
    </citation>
    <scope>NUCLEOTIDE SEQUENCE [LARGE SCALE GENOMIC DNA]</scope>
    <source>
        <strain evidence="5">Nm76</strain>
    </source>
</reference>
<feature type="domain" description="Tail sheath protein C-terminal" evidence="3">
    <location>
        <begin position="94"/>
        <end position="196"/>
    </location>
</feature>
<evidence type="ECO:0000259" key="2">
    <source>
        <dbReference type="Pfam" id="PF04984"/>
    </source>
</evidence>
<accession>A0A1H8TBX6</accession>
<dbReference type="STRING" id="42354.SAMN05216333_12348"/>
<name>A0A1H8TBX6_9PROT</name>
<evidence type="ECO:0000313" key="5">
    <source>
        <dbReference type="Proteomes" id="UP000198814"/>
    </source>
</evidence>
<evidence type="ECO:0000259" key="3">
    <source>
        <dbReference type="Pfam" id="PF17482"/>
    </source>
</evidence>
<dbReference type="InterPro" id="IPR052042">
    <property type="entry name" value="Tail_sheath_structural"/>
</dbReference>
<comment type="similarity">
    <text evidence="1">Belongs to the myoviridae tail sheath protein family.</text>
</comment>
<dbReference type="PANTHER" id="PTHR35861">
    <property type="match status" value="1"/>
</dbReference>
<evidence type="ECO:0008006" key="6">
    <source>
        <dbReference type="Google" id="ProtNLM"/>
    </source>
</evidence>
<feature type="domain" description="Tail sheath protein subtilisin-like" evidence="2">
    <location>
        <begin position="9"/>
        <end position="93"/>
    </location>
</feature>
<dbReference type="Proteomes" id="UP000198814">
    <property type="component" value="Unassembled WGS sequence"/>
</dbReference>
<sequence length="208" mass="23650">MVDPALKVWDETTSAEIVMPASPYVAGLFARTDKEYGFWASPSNKEFLSVIGTARPVEFLDGDDTCRANLLNNAHITTIIRDGGYRLWGNRTLSSDAKWGFVTRVRTLDIVMDAILFGHKWAVDRSITKTYVKDVTEGLQAFMRDLKALGAIINFEVYPDPELNTVSQLEQDRVYWNIRFTDVPPAENPQFRVEVTNQWITEVLDINN</sequence>
<dbReference type="RefSeq" id="WP_218131665.1">
    <property type="nucleotide sequence ID" value="NZ_FNOE01000024.1"/>
</dbReference>
<dbReference type="AlphaFoldDB" id="A0A1H8TBX6"/>
<dbReference type="InterPro" id="IPR020287">
    <property type="entry name" value="Tail_sheath_C"/>
</dbReference>
<dbReference type="Pfam" id="PF17482">
    <property type="entry name" value="Phage_sheath_1C"/>
    <property type="match status" value="1"/>
</dbReference>
<evidence type="ECO:0000313" key="4">
    <source>
        <dbReference type="EMBL" id="SEO88600.1"/>
    </source>
</evidence>
<organism evidence="4 5">
    <name type="scientific">Nitrosomonas oligotropha</name>
    <dbReference type="NCBI Taxonomy" id="42354"/>
    <lineage>
        <taxon>Bacteria</taxon>
        <taxon>Pseudomonadati</taxon>
        <taxon>Pseudomonadota</taxon>
        <taxon>Betaproteobacteria</taxon>
        <taxon>Nitrosomonadales</taxon>
        <taxon>Nitrosomonadaceae</taxon>
        <taxon>Nitrosomonas</taxon>
    </lineage>
</organism>
<dbReference type="Gene3D" id="3.40.50.11780">
    <property type="match status" value="1"/>
</dbReference>
<dbReference type="PANTHER" id="PTHR35861:SF1">
    <property type="entry name" value="PHAGE TAIL SHEATH PROTEIN"/>
    <property type="match status" value="1"/>
</dbReference>